<organism evidence="1 2">
    <name type="scientific">Rothia mucilaginosa</name>
    <dbReference type="NCBI Taxonomy" id="43675"/>
    <lineage>
        <taxon>Bacteria</taxon>
        <taxon>Bacillati</taxon>
        <taxon>Actinomycetota</taxon>
        <taxon>Actinomycetes</taxon>
        <taxon>Micrococcales</taxon>
        <taxon>Micrococcaceae</taxon>
        <taxon>Rothia</taxon>
    </lineage>
</organism>
<reference evidence="1" key="1">
    <citation type="submission" date="2020-04" db="EMBL/GenBank/DDBJ databases">
        <title>Deep metagenomics examines the oral microbiome during advanced dental caries in children, revealing novel taxa and co-occurrences with host molecules.</title>
        <authorList>
            <person name="Baker J.L."/>
            <person name="Morton J.T."/>
            <person name="Dinis M."/>
            <person name="Alvarez R."/>
            <person name="Tran N.C."/>
            <person name="Knight R."/>
            <person name="Edlund A."/>
        </authorList>
    </citation>
    <scope>NUCLEOTIDE SEQUENCE</scope>
    <source>
        <strain evidence="1">JCVI_29_bin.11</strain>
    </source>
</reference>
<dbReference type="AlphaFoldDB" id="A0A930PSK4"/>
<comment type="caution">
    <text evidence="1">The sequence shown here is derived from an EMBL/GenBank/DDBJ whole genome shotgun (WGS) entry which is preliminary data.</text>
</comment>
<protein>
    <submittedName>
        <fullName evidence="1">Uncharacterized protein</fullName>
    </submittedName>
</protein>
<accession>A0A930PSK4</accession>
<proteinExistence type="predicted"/>
<gene>
    <name evidence="1" type="ORF">HXO58_08155</name>
</gene>
<dbReference type="Proteomes" id="UP000713964">
    <property type="component" value="Unassembled WGS sequence"/>
</dbReference>
<sequence>MQTGASVLGALLASSGFWAYLQKRDKDREARTELLLGLAYDRISHVGMGYLRRGWIDKDEYRGFMEYLYAPYLALGGNGLAKKIADEVSELPIHTDRD</sequence>
<name>A0A930PSK4_9MICC</name>
<dbReference type="EMBL" id="JABZXL010000026">
    <property type="protein sequence ID" value="MBF1659791.1"/>
    <property type="molecule type" value="Genomic_DNA"/>
</dbReference>
<evidence type="ECO:0000313" key="2">
    <source>
        <dbReference type="Proteomes" id="UP000713964"/>
    </source>
</evidence>
<evidence type="ECO:0000313" key="1">
    <source>
        <dbReference type="EMBL" id="MBF1659791.1"/>
    </source>
</evidence>